<dbReference type="InterPro" id="IPR050121">
    <property type="entry name" value="Cytochrome_P450_monoxygenase"/>
</dbReference>
<name>A0A1W2TRK0_ROSNE</name>
<organism evidence="15">
    <name type="scientific">Rosellinia necatrix</name>
    <name type="common">White root-rot fungus</name>
    <dbReference type="NCBI Taxonomy" id="77044"/>
    <lineage>
        <taxon>Eukaryota</taxon>
        <taxon>Fungi</taxon>
        <taxon>Dikarya</taxon>
        <taxon>Ascomycota</taxon>
        <taxon>Pezizomycotina</taxon>
        <taxon>Sordariomycetes</taxon>
        <taxon>Xylariomycetidae</taxon>
        <taxon>Xylariales</taxon>
        <taxon>Xylariaceae</taxon>
        <taxon>Rosellinia</taxon>
    </lineage>
</organism>
<evidence type="ECO:0000256" key="10">
    <source>
        <dbReference type="ARBA" id="ARBA00023033"/>
    </source>
</evidence>
<dbReference type="InterPro" id="IPR001128">
    <property type="entry name" value="Cyt_P450"/>
</dbReference>
<dbReference type="OrthoDB" id="6692864at2759"/>
<evidence type="ECO:0000256" key="8">
    <source>
        <dbReference type="ARBA" id="ARBA00023002"/>
    </source>
</evidence>
<protein>
    <submittedName>
        <fullName evidence="15">Putative cytochrome P450</fullName>
    </submittedName>
</protein>
<dbReference type="GO" id="GO:0016020">
    <property type="term" value="C:membrane"/>
    <property type="evidence" value="ECO:0007669"/>
    <property type="project" value="UniProtKB-SubCell"/>
</dbReference>
<dbReference type="PANTHER" id="PTHR24305">
    <property type="entry name" value="CYTOCHROME P450"/>
    <property type="match status" value="1"/>
</dbReference>
<accession>A0A1W2TRK0</accession>
<evidence type="ECO:0000256" key="14">
    <source>
        <dbReference type="SAM" id="Phobius"/>
    </source>
</evidence>
<dbReference type="InterPro" id="IPR036396">
    <property type="entry name" value="Cyt_P450_sf"/>
</dbReference>
<evidence type="ECO:0000256" key="1">
    <source>
        <dbReference type="ARBA" id="ARBA00001971"/>
    </source>
</evidence>
<evidence type="ECO:0000256" key="12">
    <source>
        <dbReference type="PIRSR" id="PIRSR602401-1"/>
    </source>
</evidence>
<evidence type="ECO:0000256" key="3">
    <source>
        <dbReference type="ARBA" id="ARBA00010617"/>
    </source>
</evidence>
<dbReference type="Pfam" id="PF00067">
    <property type="entry name" value="p450"/>
    <property type="match status" value="1"/>
</dbReference>
<dbReference type="Gene3D" id="1.10.630.10">
    <property type="entry name" value="Cytochrome P450"/>
    <property type="match status" value="1"/>
</dbReference>
<evidence type="ECO:0000256" key="6">
    <source>
        <dbReference type="ARBA" id="ARBA00022723"/>
    </source>
</evidence>
<keyword evidence="4 12" id="KW-0349">Heme</keyword>
<sequence length="548" mass="62389">MSSSPTFLVHLVSIFVGVTAHLGLFIRGEWHLSAPNVVLAHLALVSLGFFAYTEACSQQSTFTALLFSSSVLLSYAAGLYGSIAVYRLFFHRLRHFPGPRMAALTKLWHVYQCRDSRNHLVLDSLHKKYGDFVRTGPEEITIFSPEAFEAMDGASNRNTRSDWYDIVHPRISPIFSREERDHRQRRKVWNQALSTKSIKTYLPRILSQITKLQQAIERFEKNVVPVNDVMQWFAFDSMGEFAFNHSFNMLETAKWHDAAIQQRSALMILGAFNPTVWAIRLAFFFGSSFWRVKDWFGMVKFCDSCIKKRLETEVDQADMATWFIREFESGLYPDSPVLRQNLLSGNALSVIVGGSDTTGPSLMILWYFLALYPEHAEKIREELRSIDTSDVDALSTLPHLNGFINESMRLLPAALTMGTRVTPSEGLVIGDTFIPGNVKIAAPRYSIFRSESAFEDALSFIPERWYDRPQMIKNKQAFAPFGVGRRACVGQNLALTQIRLVAAKLLLKFHVRFPMGMDKEAVIRDMRDQMTARPGQFGMFFDPIGKEN</sequence>
<dbReference type="PROSITE" id="PS00086">
    <property type="entry name" value="CYTOCHROME_P450"/>
    <property type="match status" value="1"/>
</dbReference>
<dbReference type="EMBL" id="DF977501">
    <property type="protein sequence ID" value="GAP91120.2"/>
    <property type="molecule type" value="Genomic_DNA"/>
</dbReference>
<keyword evidence="5 14" id="KW-0812">Transmembrane</keyword>
<dbReference type="AlphaFoldDB" id="A0A1W2TRK0"/>
<gene>
    <name evidence="15" type="ORF">SAMD00023353_5600160</name>
</gene>
<evidence type="ECO:0000256" key="9">
    <source>
        <dbReference type="ARBA" id="ARBA00023004"/>
    </source>
</evidence>
<feature type="transmembrane region" description="Helical" evidence="14">
    <location>
        <begin position="64"/>
        <end position="89"/>
    </location>
</feature>
<comment type="cofactor">
    <cofactor evidence="1 12">
        <name>heme</name>
        <dbReference type="ChEBI" id="CHEBI:30413"/>
    </cofactor>
</comment>
<dbReference type="GO" id="GO:0020037">
    <property type="term" value="F:heme binding"/>
    <property type="evidence" value="ECO:0007669"/>
    <property type="project" value="InterPro"/>
</dbReference>
<dbReference type="GO" id="GO:0016705">
    <property type="term" value="F:oxidoreductase activity, acting on paired donors, with incorporation or reduction of molecular oxygen"/>
    <property type="evidence" value="ECO:0007669"/>
    <property type="project" value="InterPro"/>
</dbReference>
<feature type="binding site" description="axial binding residue" evidence="12">
    <location>
        <position position="488"/>
    </location>
    <ligand>
        <name>heme</name>
        <dbReference type="ChEBI" id="CHEBI:30413"/>
    </ligand>
    <ligandPart>
        <name>Fe</name>
        <dbReference type="ChEBI" id="CHEBI:18248"/>
    </ligandPart>
</feature>
<dbReference type="Proteomes" id="UP000054516">
    <property type="component" value="Unassembled WGS sequence"/>
</dbReference>
<reference evidence="15" key="1">
    <citation type="submission" date="2016-03" db="EMBL/GenBank/DDBJ databases">
        <title>Draft genome sequence of Rosellinia necatrix.</title>
        <authorList>
            <person name="Kanematsu S."/>
        </authorList>
    </citation>
    <scope>NUCLEOTIDE SEQUENCE [LARGE SCALE GENOMIC DNA]</scope>
    <source>
        <strain evidence="15">W97</strain>
    </source>
</reference>
<keyword evidence="9 12" id="KW-0408">Iron</keyword>
<keyword evidence="16" id="KW-1185">Reference proteome</keyword>
<evidence type="ECO:0000256" key="13">
    <source>
        <dbReference type="RuleBase" id="RU000461"/>
    </source>
</evidence>
<dbReference type="OMA" id="LMYFFAF"/>
<dbReference type="STRING" id="77044.A0A1W2TRK0"/>
<dbReference type="PRINTS" id="PR00463">
    <property type="entry name" value="EP450I"/>
</dbReference>
<dbReference type="PRINTS" id="PR00385">
    <property type="entry name" value="P450"/>
</dbReference>
<evidence type="ECO:0000256" key="5">
    <source>
        <dbReference type="ARBA" id="ARBA00022692"/>
    </source>
</evidence>
<feature type="transmembrane region" description="Helical" evidence="14">
    <location>
        <begin position="32"/>
        <end position="52"/>
    </location>
</feature>
<dbReference type="PANTHER" id="PTHR24305:SF112">
    <property type="entry name" value="L-ORNITHINE-N5-MONOOXYGENASE (EUROFUNG)"/>
    <property type="match status" value="1"/>
</dbReference>
<evidence type="ECO:0000256" key="4">
    <source>
        <dbReference type="ARBA" id="ARBA00022617"/>
    </source>
</evidence>
<dbReference type="GO" id="GO:0004497">
    <property type="term" value="F:monooxygenase activity"/>
    <property type="evidence" value="ECO:0007669"/>
    <property type="project" value="UniProtKB-KW"/>
</dbReference>
<comment type="similarity">
    <text evidence="3 13">Belongs to the cytochrome P450 family.</text>
</comment>
<dbReference type="InterPro" id="IPR002401">
    <property type="entry name" value="Cyt_P450_E_grp-I"/>
</dbReference>
<feature type="transmembrane region" description="Helical" evidence="14">
    <location>
        <begin position="7"/>
        <end position="26"/>
    </location>
</feature>
<evidence type="ECO:0000256" key="2">
    <source>
        <dbReference type="ARBA" id="ARBA00004370"/>
    </source>
</evidence>
<dbReference type="CDD" id="cd11061">
    <property type="entry name" value="CYP67-like"/>
    <property type="match status" value="1"/>
</dbReference>
<keyword evidence="7 14" id="KW-1133">Transmembrane helix</keyword>
<evidence type="ECO:0000256" key="7">
    <source>
        <dbReference type="ARBA" id="ARBA00022989"/>
    </source>
</evidence>
<evidence type="ECO:0000313" key="16">
    <source>
        <dbReference type="Proteomes" id="UP000054516"/>
    </source>
</evidence>
<keyword evidence="11 14" id="KW-0472">Membrane</keyword>
<keyword evidence="6 12" id="KW-0479">Metal-binding</keyword>
<evidence type="ECO:0000256" key="11">
    <source>
        <dbReference type="ARBA" id="ARBA00023136"/>
    </source>
</evidence>
<dbReference type="GO" id="GO:0005506">
    <property type="term" value="F:iron ion binding"/>
    <property type="evidence" value="ECO:0007669"/>
    <property type="project" value="InterPro"/>
</dbReference>
<evidence type="ECO:0000313" key="15">
    <source>
        <dbReference type="EMBL" id="GAP91120.2"/>
    </source>
</evidence>
<keyword evidence="8 13" id="KW-0560">Oxidoreductase</keyword>
<keyword evidence="10 13" id="KW-0503">Monooxygenase</keyword>
<comment type="subcellular location">
    <subcellularLocation>
        <location evidence="2">Membrane</location>
    </subcellularLocation>
</comment>
<proteinExistence type="inferred from homology"/>
<dbReference type="InterPro" id="IPR017972">
    <property type="entry name" value="Cyt_P450_CS"/>
</dbReference>
<dbReference type="SUPFAM" id="SSF48264">
    <property type="entry name" value="Cytochrome P450"/>
    <property type="match status" value="1"/>
</dbReference>